<keyword evidence="13 14" id="KW-0998">Cell outer membrane</keyword>
<organism evidence="19 20">
    <name type="scientific">Salinisphaera dokdonensis CL-ES53</name>
    <dbReference type="NCBI Taxonomy" id="1304272"/>
    <lineage>
        <taxon>Bacteria</taxon>
        <taxon>Pseudomonadati</taxon>
        <taxon>Pseudomonadota</taxon>
        <taxon>Gammaproteobacteria</taxon>
        <taxon>Salinisphaerales</taxon>
        <taxon>Salinisphaeraceae</taxon>
        <taxon>Salinisphaera</taxon>
    </lineage>
</organism>
<dbReference type="Proteomes" id="UP001460888">
    <property type="component" value="Unassembled WGS sequence"/>
</dbReference>
<feature type="chain" id="PRO_5046396398" evidence="16">
    <location>
        <begin position="26"/>
        <end position="731"/>
    </location>
</feature>
<dbReference type="Pfam" id="PF00593">
    <property type="entry name" value="TonB_dep_Rec_b-barrel"/>
    <property type="match status" value="1"/>
</dbReference>
<evidence type="ECO:0000256" key="4">
    <source>
        <dbReference type="ARBA" id="ARBA00022452"/>
    </source>
</evidence>
<dbReference type="PANTHER" id="PTHR32552">
    <property type="entry name" value="FERRICHROME IRON RECEPTOR-RELATED"/>
    <property type="match status" value="1"/>
</dbReference>
<comment type="similarity">
    <text evidence="2 14 15">Belongs to the TonB-dependent receptor family.</text>
</comment>
<evidence type="ECO:0000313" key="19">
    <source>
        <dbReference type="EMBL" id="MES1928231.1"/>
    </source>
</evidence>
<evidence type="ECO:0000256" key="16">
    <source>
        <dbReference type="SAM" id="SignalP"/>
    </source>
</evidence>
<sequence length="731" mass="79949">MPLFTVVLSTTLGVSGLGLASTAWAQSVNGDNEQGDAQGSLSLGTVEVESTVPNIYAPVDGYNVKRERSATKTDTPLSKTAQTVSVITNDQIQDRQADSLANVLEYGSAGVSGSPFGFEPRYTFLRIRGFDVSDNSLYRDGLKLIAPPVVGGSGTAVTYNYEPYGAERIVVPKGPASTLYGQAAPGGLVNYVSKRPTFEKRGEVGIEYGSHDHVQGEFDVSGPVNDSDKVAYRLVGLARDADTAIDYVQNDRVYIAPSMTWAPTDATELTLLASYQKDETKSSQAYPARGTLVNSENGEIPRSRFTGEPGLDRYDRTTYMLGYEFEHTFDDHLTFRQNARYTDIQVDDISVYASDFDGDRTVSRSNYNNLGELDSLVVDNQFQIDFDSGERLEHVVIAGIDYQHANLKSFQSFQAASPLDIYDPQYGTEPDIDAAGAFADQSGTQNQIGFYLQDEVTFDERWVATLGGRYDRASRSTNDNLTGTTTTQDDNEFTWRGSLLYAADNGLSPYFAYSEGFLPSLGADANGNAYEPETSTQYEVGVKYMPENANYGVTVALFDLTRENYLTTDPNFVTQQVGEAQSQGVEVEAVASLTEGLDVTASYAYVDAEITQSASGNEGNRPQLSPEHQASVWADYTIQKGALADLGFGAGVRYKDSIFGDNANSSEVPDVTLFDAAVHYDWNNYEFAVNARNLFDKKYVGASYARGTDDPPFFATYGESRSIIGSVKYRW</sequence>
<dbReference type="Pfam" id="PF07715">
    <property type="entry name" value="Plug"/>
    <property type="match status" value="1"/>
</dbReference>
<keyword evidence="12" id="KW-0675">Receptor</keyword>
<evidence type="ECO:0000256" key="7">
    <source>
        <dbReference type="ARBA" id="ARBA00022729"/>
    </source>
</evidence>
<keyword evidence="10 15" id="KW-0798">TonB box</keyword>
<evidence type="ECO:0000256" key="9">
    <source>
        <dbReference type="ARBA" id="ARBA00023065"/>
    </source>
</evidence>
<keyword evidence="20" id="KW-1185">Reference proteome</keyword>
<keyword evidence="4 14" id="KW-1134">Transmembrane beta strand</keyword>
<evidence type="ECO:0000256" key="15">
    <source>
        <dbReference type="RuleBase" id="RU003357"/>
    </source>
</evidence>
<protein>
    <submittedName>
        <fullName evidence="19">Ferrichrome outer membrane transporter</fullName>
    </submittedName>
</protein>
<keyword evidence="6 14" id="KW-0812">Transmembrane</keyword>
<evidence type="ECO:0000256" key="12">
    <source>
        <dbReference type="ARBA" id="ARBA00023170"/>
    </source>
</evidence>
<evidence type="ECO:0000259" key="17">
    <source>
        <dbReference type="Pfam" id="PF00593"/>
    </source>
</evidence>
<name>A0ABV2AX53_9GAMM</name>
<evidence type="ECO:0000256" key="5">
    <source>
        <dbReference type="ARBA" id="ARBA00022496"/>
    </source>
</evidence>
<dbReference type="InterPro" id="IPR037066">
    <property type="entry name" value="Plug_dom_sf"/>
</dbReference>
<proteinExistence type="inferred from homology"/>
<comment type="caution">
    <text evidence="19">The sequence shown here is derived from an EMBL/GenBank/DDBJ whole genome shotgun (WGS) entry which is preliminary data.</text>
</comment>
<dbReference type="CDD" id="cd01347">
    <property type="entry name" value="ligand_gated_channel"/>
    <property type="match status" value="1"/>
</dbReference>
<evidence type="ECO:0000256" key="13">
    <source>
        <dbReference type="ARBA" id="ARBA00023237"/>
    </source>
</evidence>
<dbReference type="InterPro" id="IPR010105">
    <property type="entry name" value="TonB_sidphr_rcpt"/>
</dbReference>
<gene>
    <name evidence="19" type="ORF">SADO_03210</name>
</gene>
<feature type="domain" description="TonB-dependent receptor plug" evidence="18">
    <location>
        <begin position="77"/>
        <end position="187"/>
    </location>
</feature>
<dbReference type="EMBL" id="APND01000001">
    <property type="protein sequence ID" value="MES1928231.1"/>
    <property type="molecule type" value="Genomic_DNA"/>
</dbReference>
<dbReference type="PANTHER" id="PTHR32552:SF68">
    <property type="entry name" value="FERRICHROME OUTER MEMBRANE TRANSPORTER_PHAGE RECEPTOR"/>
    <property type="match status" value="1"/>
</dbReference>
<dbReference type="Gene3D" id="2.170.130.10">
    <property type="entry name" value="TonB-dependent receptor, plug domain"/>
    <property type="match status" value="1"/>
</dbReference>
<dbReference type="SUPFAM" id="SSF56935">
    <property type="entry name" value="Porins"/>
    <property type="match status" value="1"/>
</dbReference>
<evidence type="ECO:0000256" key="8">
    <source>
        <dbReference type="ARBA" id="ARBA00023004"/>
    </source>
</evidence>
<keyword evidence="7 16" id="KW-0732">Signal</keyword>
<evidence type="ECO:0000259" key="18">
    <source>
        <dbReference type="Pfam" id="PF07715"/>
    </source>
</evidence>
<evidence type="ECO:0000256" key="6">
    <source>
        <dbReference type="ARBA" id="ARBA00022692"/>
    </source>
</evidence>
<evidence type="ECO:0000256" key="2">
    <source>
        <dbReference type="ARBA" id="ARBA00009810"/>
    </source>
</evidence>
<evidence type="ECO:0000256" key="14">
    <source>
        <dbReference type="PROSITE-ProRule" id="PRU01360"/>
    </source>
</evidence>
<comment type="subcellular location">
    <subcellularLocation>
        <location evidence="1 14">Cell outer membrane</location>
        <topology evidence="1 14">Multi-pass membrane protein</topology>
    </subcellularLocation>
</comment>
<accession>A0ABV2AX53</accession>
<evidence type="ECO:0000256" key="1">
    <source>
        <dbReference type="ARBA" id="ARBA00004571"/>
    </source>
</evidence>
<dbReference type="NCBIfam" id="TIGR01783">
    <property type="entry name" value="TonB-siderophor"/>
    <property type="match status" value="1"/>
</dbReference>
<keyword evidence="3 14" id="KW-0813">Transport</keyword>
<dbReference type="Gene3D" id="2.40.170.20">
    <property type="entry name" value="TonB-dependent receptor, beta-barrel domain"/>
    <property type="match status" value="1"/>
</dbReference>
<dbReference type="PROSITE" id="PS52016">
    <property type="entry name" value="TONB_DEPENDENT_REC_3"/>
    <property type="match status" value="1"/>
</dbReference>
<keyword evidence="8" id="KW-0408">Iron</keyword>
<reference evidence="19 20" key="1">
    <citation type="submission" date="2013-03" db="EMBL/GenBank/DDBJ databases">
        <title>Salinisphaera dokdonensis CL-ES53 Genome Sequencing.</title>
        <authorList>
            <person name="Li C."/>
            <person name="Lai Q."/>
            <person name="Shao Z."/>
        </authorList>
    </citation>
    <scope>NUCLEOTIDE SEQUENCE [LARGE SCALE GENOMIC DNA]</scope>
    <source>
        <strain evidence="19 20">CL-ES53</strain>
    </source>
</reference>
<dbReference type="InterPro" id="IPR012910">
    <property type="entry name" value="Plug_dom"/>
</dbReference>
<keyword evidence="9" id="KW-0406">Ion transport</keyword>
<evidence type="ECO:0000256" key="10">
    <source>
        <dbReference type="ARBA" id="ARBA00023077"/>
    </source>
</evidence>
<evidence type="ECO:0000313" key="20">
    <source>
        <dbReference type="Proteomes" id="UP001460888"/>
    </source>
</evidence>
<feature type="domain" description="TonB-dependent receptor-like beta-barrel" evidence="17">
    <location>
        <begin position="261"/>
        <end position="694"/>
    </location>
</feature>
<evidence type="ECO:0000256" key="11">
    <source>
        <dbReference type="ARBA" id="ARBA00023136"/>
    </source>
</evidence>
<keyword evidence="11 14" id="KW-0472">Membrane</keyword>
<evidence type="ECO:0000256" key="3">
    <source>
        <dbReference type="ARBA" id="ARBA00022448"/>
    </source>
</evidence>
<dbReference type="InterPro" id="IPR000531">
    <property type="entry name" value="Beta-barrel_TonB"/>
</dbReference>
<keyword evidence="5" id="KW-0410">Iron transport</keyword>
<dbReference type="InterPro" id="IPR039426">
    <property type="entry name" value="TonB-dep_rcpt-like"/>
</dbReference>
<dbReference type="InterPro" id="IPR036942">
    <property type="entry name" value="Beta-barrel_TonB_sf"/>
</dbReference>
<feature type="signal peptide" evidence="16">
    <location>
        <begin position="1"/>
        <end position="25"/>
    </location>
</feature>